<evidence type="ECO:0000256" key="1">
    <source>
        <dbReference type="SAM" id="Phobius"/>
    </source>
</evidence>
<sequence length="145" mass="16107">MIDNYNIKLNHSRKPMSNEFRFLGLTIPNLAMLSGSILILWGFFSYIASDSGSITALIPSFFGVPLLILGFLSIRNESNKHHYMHASMIVALISVLGGFRIFQIEDASNLTLASHLILLVVGIIFMVGGILSFRHARKLRESLGE</sequence>
<name>A0A1B1TEK6_9ARCH</name>
<feature type="transmembrane region" description="Helical" evidence="1">
    <location>
        <begin position="54"/>
        <end position="74"/>
    </location>
</feature>
<keyword evidence="1" id="KW-0812">Transmembrane</keyword>
<accession>A0A1B1TEK6</accession>
<dbReference type="AlphaFoldDB" id="A0A1B1TEK6"/>
<keyword evidence="1" id="KW-1133">Transmembrane helix</keyword>
<keyword evidence="1" id="KW-0472">Membrane</keyword>
<feature type="transmembrane region" description="Helical" evidence="1">
    <location>
        <begin position="20"/>
        <end position="48"/>
    </location>
</feature>
<feature type="transmembrane region" description="Helical" evidence="1">
    <location>
        <begin position="86"/>
        <end position="104"/>
    </location>
</feature>
<protein>
    <submittedName>
        <fullName evidence="2">Uncharacterized protein</fullName>
    </submittedName>
</protein>
<reference evidence="2" key="1">
    <citation type="submission" date="2014-11" db="EMBL/GenBank/DDBJ databases">
        <authorList>
            <person name="Zhu J."/>
            <person name="Qi W."/>
            <person name="Song R."/>
        </authorList>
    </citation>
    <scope>NUCLEOTIDE SEQUENCE</scope>
</reference>
<reference evidence="2" key="2">
    <citation type="journal article" date="2015" name="ISME J.">
        <title>A new class of marine Euryarchaeota group II from the Mediterranean deep chlorophyll maximum.</title>
        <authorList>
            <person name="Martin-Cuadrado A.B."/>
            <person name="Garcia-Heredia I."/>
            <person name="Molto A.G."/>
            <person name="Lopez-Ubeda R."/>
            <person name="Kimes N."/>
            <person name="Lopez-Garcia P."/>
            <person name="Moreira D."/>
            <person name="Rodriguez-Valera F."/>
        </authorList>
    </citation>
    <scope>NUCLEOTIDE SEQUENCE</scope>
</reference>
<organism evidence="2">
    <name type="scientific">uncultured Poseidoniia archaeon</name>
    <dbReference type="NCBI Taxonomy" id="1697135"/>
    <lineage>
        <taxon>Archaea</taxon>
        <taxon>Methanobacteriati</taxon>
        <taxon>Thermoplasmatota</taxon>
        <taxon>Candidatus Poseidoniia</taxon>
        <taxon>environmental samples</taxon>
    </lineage>
</organism>
<evidence type="ECO:0000313" key="2">
    <source>
        <dbReference type="EMBL" id="ANV80720.1"/>
    </source>
</evidence>
<proteinExistence type="predicted"/>
<feature type="transmembrane region" description="Helical" evidence="1">
    <location>
        <begin position="110"/>
        <end position="133"/>
    </location>
</feature>
<dbReference type="EMBL" id="KP211903">
    <property type="protein sequence ID" value="ANV80720.1"/>
    <property type="molecule type" value="Genomic_DNA"/>
</dbReference>